<evidence type="ECO:0000313" key="1">
    <source>
        <dbReference type="EMBL" id="TXG78873.1"/>
    </source>
</evidence>
<dbReference type="EMBL" id="SSDS01000003">
    <property type="protein sequence ID" value="TXG78873.1"/>
    <property type="molecule type" value="Genomic_DNA"/>
</dbReference>
<sequence>MKLVKCGSAARVGRACGPLYIAKVRHDPVIDHVKSLLVLKSNNNRYNLFNEIDFFLERIMIAVLIENDVVVTPIAQFEDIPDIGAIERELPYDAVPDQVVARTFEVAEKGGTFFQIMAPAGNSMYIYVLDAVVYYMFISSIKGD</sequence>
<organism evidence="1 2">
    <name type="scientific">Candidatus Dojkabacteria bacterium</name>
    <dbReference type="NCBI Taxonomy" id="2099670"/>
    <lineage>
        <taxon>Bacteria</taxon>
        <taxon>Candidatus Dojkabacteria</taxon>
    </lineage>
</organism>
<name>A0A5C7JBS6_9BACT</name>
<dbReference type="AlphaFoldDB" id="A0A5C7JBS6"/>
<dbReference type="Proteomes" id="UP000321026">
    <property type="component" value="Unassembled WGS sequence"/>
</dbReference>
<reference evidence="1 2" key="1">
    <citation type="submission" date="2018-09" db="EMBL/GenBank/DDBJ databases">
        <title>Metagenome Assembled Genomes from an Advanced Water Purification Facility.</title>
        <authorList>
            <person name="Stamps B.W."/>
            <person name="Spear J.R."/>
        </authorList>
    </citation>
    <scope>NUCLEOTIDE SEQUENCE [LARGE SCALE GENOMIC DNA]</scope>
    <source>
        <strain evidence="1">Bin_63_2</strain>
    </source>
</reference>
<gene>
    <name evidence="1" type="ORF">E6Q11_00190</name>
</gene>
<accession>A0A5C7JBS6</accession>
<proteinExistence type="predicted"/>
<comment type="caution">
    <text evidence="1">The sequence shown here is derived from an EMBL/GenBank/DDBJ whole genome shotgun (WGS) entry which is preliminary data.</text>
</comment>
<protein>
    <submittedName>
        <fullName evidence="1">Uncharacterized protein</fullName>
    </submittedName>
</protein>
<evidence type="ECO:0000313" key="2">
    <source>
        <dbReference type="Proteomes" id="UP000321026"/>
    </source>
</evidence>